<protein>
    <recommendedName>
        <fullName evidence="1">NTF2-related export protein</fullName>
    </recommendedName>
</protein>
<dbReference type="Gene3D" id="3.10.450.50">
    <property type="match status" value="1"/>
</dbReference>
<organism evidence="3 4">
    <name type="scientific">Parthenolecanium corni</name>
    <dbReference type="NCBI Taxonomy" id="536013"/>
    <lineage>
        <taxon>Eukaryota</taxon>
        <taxon>Metazoa</taxon>
        <taxon>Ecdysozoa</taxon>
        <taxon>Arthropoda</taxon>
        <taxon>Hexapoda</taxon>
        <taxon>Insecta</taxon>
        <taxon>Pterygota</taxon>
        <taxon>Neoptera</taxon>
        <taxon>Paraneoptera</taxon>
        <taxon>Hemiptera</taxon>
        <taxon>Sternorrhyncha</taxon>
        <taxon>Coccoidea</taxon>
        <taxon>Coccidae</taxon>
        <taxon>Parthenolecanium</taxon>
    </lineage>
</organism>
<dbReference type="GO" id="GO:0015031">
    <property type="term" value="P:protein transport"/>
    <property type="evidence" value="ECO:0007669"/>
    <property type="project" value="UniProtKB-KW"/>
</dbReference>
<comment type="caution">
    <text evidence="3">The sequence shown here is derived from an EMBL/GenBank/DDBJ whole genome shotgun (WGS) entry which is preliminary data.</text>
</comment>
<keyword evidence="1" id="KW-0653">Protein transport</keyword>
<accession>A0AAN9TP91</accession>
<dbReference type="GO" id="GO:0006913">
    <property type="term" value="P:nucleocytoplasmic transport"/>
    <property type="evidence" value="ECO:0007669"/>
    <property type="project" value="UniProtKB-UniRule"/>
</dbReference>
<dbReference type="Proteomes" id="UP001367676">
    <property type="component" value="Unassembled WGS sequence"/>
</dbReference>
<dbReference type="InterPro" id="IPR018222">
    <property type="entry name" value="Nuclear_transport_factor_2_euk"/>
</dbReference>
<dbReference type="PANTHER" id="PTHR12612">
    <property type="entry name" value="NUCLEAR TRANSPORT FACTOR 2"/>
    <property type="match status" value="1"/>
</dbReference>
<dbReference type="PROSITE" id="PS50177">
    <property type="entry name" value="NTF2_DOMAIN"/>
    <property type="match status" value="1"/>
</dbReference>
<comment type="subcellular location">
    <subcellularLocation>
        <location evidence="1">Cytoplasm</location>
    </subcellularLocation>
    <subcellularLocation>
        <location evidence="1">Nucleus</location>
    </subcellularLocation>
</comment>
<dbReference type="InterPro" id="IPR032710">
    <property type="entry name" value="NTF2-like_dom_sf"/>
</dbReference>
<dbReference type="EMBL" id="JBBCAQ010000010">
    <property type="protein sequence ID" value="KAK7601347.1"/>
    <property type="molecule type" value="Genomic_DNA"/>
</dbReference>
<dbReference type="GO" id="GO:0051028">
    <property type="term" value="P:mRNA transport"/>
    <property type="evidence" value="ECO:0007669"/>
    <property type="project" value="UniProtKB-UniRule"/>
</dbReference>
<gene>
    <name evidence="3" type="ORF">V9T40_008788</name>
</gene>
<dbReference type="GO" id="GO:0005634">
    <property type="term" value="C:nucleus"/>
    <property type="evidence" value="ECO:0007669"/>
    <property type="project" value="UniProtKB-SubCell"/>
</dbReference>
<sequence>MFSNRKDQVAANKLESSHELSLAEEFVQVYFDKLDKQQYPTVSRLYLPDALLVWNGIATSGADKIQQFLSQLPPSSHTIMSIDSQRMQENASGNKSFLIQIGGVVRYKDYSSKQFFQTFFTTMTEGKYKITVDHYRCLGGTP</sequence>
<evidence type="ECO:0000256" key="1">
    <source>
        <dbReference type="RuleBase" id="RU369002"/>
    </source>
</evidence>
<dbReference type="Pfam" id="PF02136">
    <property type="entry name" value="NTF2"/>
    <property type="match status" value="1"/>
</dbReference>
<dbReference type="AlphaFoldDB" id="A0AAN9TP91"/>
<evidence type="ECO:0000313" key="4">
    <source>
        <dbReference type="Proteomes" id="UP001367676"/>
    </source>
</evidence>
<dbReference type="InterPro" id="IPR045875">
    <property type="entry name" value="NTF2"/>
</dbReference>
<comment type="function">
    <text evidence="1">Has a role in nuclear-cytoplasmic transport of proteins and mRNAs.</text>
</comment>
<proteinExistence type="predicted"/>
<evidence type="ECO:0000313" key="3">
    <source>
        <dbReference type="EMBL" id="KAK7601347.1"/>
    </source>
</evidence>
<keyword evidence="1" id="KW-0539">Nucleus</keyword>
<feature type="domain" description="NTF2" evidence="2">
    <location>
        <begin position="22"/>
        <end position="137"/>
    </location>
</feature>
<dbReference type="SUPFAM" id="SSF54427">
    <property type="entry name" value="NTF2-like"/>
    <property type="match status" value="1"/>
</dbReference>
<dbReference type="InterPro" id="IPR002075">
    <property type="entry name" value="NTF2_dom"/>
</dbReference>
<evidence type="ECO:0000259" key="2">
    <source>
        <dbReference type="PROSITE" id="PS50177"/>
    </source>
</evidence>
<keyword evidence="1" id="KW-0963">Cytoplasm</keyword>
<dbReference type="GO" id="GO:0005737">
    <property type="term" value="C:cytoplasm"/>
    <property type="evidence" value="ECO:0007669"/>
    <property type="project" value="UniProtKB-SubCell"/>
</dbReference>
<name>A0AAN9TP91_9HEMI</name>
<keyword evidence="1" id="KW-0813">Transport</keyword>
<reference evidence="3 4" key="1">
    <citation type="submission" date="2024-03" db="EMBL/GenBank/DDBJ databases">
        <title>Adaptation during the transition from Ophiocordyceps entomopathogen to insect associate is accompanied by gene loss and intensified selection.</title>
        <authorList>
            <person name="Ward C.M."/>
            <person name="Onetto C.A."/>
            <person name="Borneman A.R."/>
        </authorList>
    </citation>
    <scope>NUCLEOTIDE SEQUENCE [LARGE SCALE GENOMIC DNA]</scope>
    <source>
        <strain evidence="3">AWRI1</strain>
        <tissue evidence="3">Single Adult Female</tissue>
    </source>
</reference>
<keyword evidence="4" id="KW-1185">Reference proteome</keyword>